<organism evidence="1 3">
    <name type="scientific">Acanthoscelides obtectus</name>
    <name type="common">Bean weevil</name>
    <name type="synonym">Bruchus obtectus</name>
    <dbReference type="NCBI Taxonomy" id="200917"/>
    <lineage>
        <taxon>Eukaryota</taxon>
        <taxon>Metazoa</taxon>
        <taxon>Ecdysozoa</taxon>
        <taxon>Arthropoda</taxon>
        <taxon>Hexapoda</taxon>
        <taxon>Insecta</taxon>
        <taxon>Pterygota</taxon>
        <taxon>Neoptera</taxon>
        <taxon>Endopterygota</taxon>
        <taxon>Coleoptera</taxon>
        <taxon>Polyphaga</taxon>
        <taxon>Cucujiformia</taxon>
        <taxon>Chrysomeloidea</taxon>
        <taxon>Chrysomelidae</taxon>
        <taxon>Bruchinae</taxon>
        <taxon>Bruchini</taxon>
        <taxon>Acanthoscelides</taxon>
    </lineage>
</organism>
<dbReference type="EMBL" id="CAKOFQ010008758">
    <property type="protein sequence ID" value="CAH2015832.1"/>
    <property type="molecule type" value="Genomic_DNA"/>
</dbReference>
<comment type="caution">
    <text evidence="1">The sequence shown here is derived from an EMBL/GenBank/DDBJ whole genome shotgun (WGS) entry which is preliminary data.</text>
</comment>
<dbReference type="Proteomes" id="UP001152888">
    <property type="component" value="Unassembled WGS sequence"/>
</dbReference>
<dbReference type="OrthoDB" id="7452077at2759"/>
<protein>
    <submittedName>
        <fullName evidence="1">Uncharacterized protein</fullName>
    </submittedName>
</protein>
<gene>
    <name evidence="1" type="ORF">ACAOBT_LOCUS34975</name>
    <name evidence="2" type="ORF">ACAOBT_LOCUS37965</name>
</gene>
<dbReference type="EMBL" id="CAKOFQ010011214">
    <property type="protein sequence ID" value="CAH2020588.1"/>
    <property type="molecule type" value="Genomic_DNA"/>
</dbReference>
<evidence type="ECO:0000313" key="3">
    <source>
        <dbReference type="Proteomes" id="UP001152888"/>
    </source>
</evidence>
<sequence>MSVVLDVQGFKIENNKFLAKEFCAYDGVRLCHYIFKAPFPWDLLPPPLKIQAKWLTDNYHGISWNSGFTPLHKFGNIIKHIADGADRIYVKGSEKAAYLRNFTSKPIIELEEQPRLTPSPYNRYLHVCDV</sequence>
<proteinExistence type="predicted"/>
<keyword evidence="3" id="KW-1185">Reference proteome</keyword>
<evidence type="ECO:0000313" key="2">
    <source>
        <dbReference type="EMBL" id="CAH2020588.1"/>
    </source>
</evidence>
<accession>A0A9P0MLR2</accession>
<name>A0A9P0MLR2_ACAOB</name>
<evidence type="ECO:0000313" key="1">
    <source>
        <dbReference type="EMBL" id="CAH2015832.1"/>
    </source>
</evidence>
<reference evidence="1" key="1">
    <citation type="submission" date="2022-03" db="EMBL/GenBank/DDBJ databases">
        <authorList>
            <person name="Sayadi A."/>
        </authorList>
    </citation>
    <scope>NUCLEOTIDE SEQUENCE</scope>
</reference>
<dbReference type="AlphaFoldDB" id="A0A9P0MLR2"/>